<evidence type="ECO:0000313" key="3">
    <source>
        <dbReference type="EMBL" id="GGC24255.1"/>
    </source>
</evidence>
<dbReference type="Proteomes" id="UP000602004">
    <property type="component" value="Unassembled WGS sequence"/>
</dbReference>
<evidence type="ECO:0000259" key="2">
    <source>
        <dbReference type="SMART" id="SM00062"/>
    </source>
</evidence>
<dbReference type="Gene3D" id="3.40.190.10">
    <property type="entry name" value="Periplasmic binding protein-like II"/>
    <property type="match status" value="2"/>
</dbReference>
<sequence length="274" mass="29189">MELNDAIVSALVPTGTLRVTINLGNPILANTDQATGKPFGVSVDLATELAEFLRVPVEFLVVDAAAKAVDAVTNGRADLGFFAIDPVRGAGISFTSPYLLIEGCYLVRQESPITDSSQVDEAHNRVAVGGGSAYDLFLSRELTRADIVRVATSPAVVDTFVKHGLEVAAGVKQQLLSDARQHTGLRLLDDPFMVIQQAMGVAKARGDAVTQLLEAFVDELKTSGHISCLLARHDIHGATVAPLQGRAGLRPRDKCGRGVRCYEVPIGYSRTVVE</sequence>
<evidence type="ECO:0000256" key="1">
    <source>
        <dbReference type="ARBA" id="ARBA00022729"/>
    </source>
</evidence>
<dbReference type="SUPFAM" id="SSF53850">
    <property type="entry name" value="Periplasmic binding protein-like II"/>
    <property type="match status" value="1"/>
</dbReference>
<dbReference type="PANTHER" id="PTHR35936">
    <property type="entry name" value="MEMBRANE-BOUND LYTIC MUREIN TRANSGLYCOSYLASE F"/>
    <property type="match status" value="1"/>
</dbReference>
<feature type="domain" description="Solute-binding protein family 3/N-terminal" evidence="2">
    <location>
        <begin position="16"/>
        <end position="232"/>
    </location>
</feature>
<reference evidence="4" key="1">
    <citation type="journal article" date="2019" name="Int. J. Syst. Evol. Microbiol.">
        <title>The Global Catalogue of Microorganisms (GCM) 10K type strain sequencing project: providing services to taxonomists for standard genome sequencing and annotation.</title>
        <authorList>
            <consortium name="The Broad Institute Genomics Platform"/>
            <consortium name="The Broad Institute Genome Sequencing Center for Infectious Disease"/>
            <person name="Wu L."/>
            <person name="Ma J."/>
        </authorList>
    </citation>
    <scope>NUCLEOTIDE SEQUENCE [LARGE SCALE GENOMIC DNA]</scope>
    <source>
        <strain evidence="4">CGMCC 1.15103</strain>
    </source>
</reference>
<gene>
    <name evidence="3" type="ORF">GCM10011400_08280</name>
</gene>
<accession>A0ABQ1LG99</accession>
<evidence type="ECO:0000313" key="4">
    <source>
        <dbReference type="Proteomes" id="UP000602004"/>
    </source>
</evidence>
<dbReference type="RefSeq" id="WP_115780159.1">
    <property type="nucleotide sequence ID" value="NZ_BMHL01000001.1"/>
</dbReference>
<comment type="caution">
    <text evidence="3">The sequence shown here is derived from an EMBL/GenBank/DDBJ whole genome shotgun (WGS) entry which is preliminary data.</text>
</comment>
<organism evidence="3 4">
    <name type="scientific">Paraburkholderia caffeinilytica</name>
    <dbReference type="NCBI Taxonomy" id="1761016"/>
    <lineage>
        <taxon>Bacteria</taxon>
        <taxon>Pseudomonadati</taxon>
        <taxon>Pseudomonadota</taxon>
        <taxon>Betaproteobacteria</taxon>
        <taxon>Burkholderiales</taxon>
        <taxon>Burkholderiaceae</taxon>
        <taxon>Paraburkholderia</taxon>
    </lineage>
</organism>
<proteinExistence type="predicted"/>
<name>A0ABQ1LG99_9BURK</name>
<dbReference type="SMART" id="SM00062">
    <property type="entry name" value="PBPb"/>
    <property type="match status" value="1"/>
</dbReference>
<protein>
    <submittedName>
        <fullName evidence="3">ABC transporter substrate-binding protein</fullName>
    </submittedName>
</protein>
<dbReference type="PANTHER" id="PTHR35936:SF17">
    <property type="entry name" value="ARGININE-BINDING EXTRACELLULAR PROTEIN ARTP"/>
    <property type="match status" value="1"/>
</dbReference>
<dbReference type="EMBL" id="BMHL01000001">
    <property type="protein sequence ID" value="GGC24255.1"/>
    <property type="molecule type" value="Genomic_DNA"/>
</dbReference>
<keyword evidence="4" id="KW-1185">Reference proteome</keyword>
<dbReference type="Pfam" id="PF00497">
    <property type="entry name" value="SBP_bac_3"/>
    <property type="match status" value="1"/>
</dbReference>
<dbReference type="InterPro" id="IPR001638">
    <property type="entry name" value="Solute-binding_3/MltF_N"/>
</dbReference>
<keyword evidence="1" id="KW-0732">Signal</keyword>